<evidence type="ECO:0000313" key="2">
    <source>
        <dbReference type="Proteomes" id="UP001296943"/>
    </source>
</evidence>
<accession>A0ABS2MVQ1</accession>
<dbReference type="Gene3D" id="1.10.287.1100">
    <property type="entry name" value="Sporulation inhibitor A"/>
    <property type="match status" value="1"/>
</dbReference>
<sequence>MNSLVHLSDDLILESYYTAISLELEKDFIQLILGEIRRRQIEVELVN</sequence>
<organism evidence="1 2">
    <name type="scientific">Aquibacillus albus</name>
    <dbReference type="NCBI Taxonomy" id="1168171"/>
    <lineage>
        <taxon>Bacteria</taxon>
        <taxon>Bacillati</taxon>
        <taxon>Bacillota</taxon>
        <taxon>Bacilli</taxon>
        <taxon>Bacillales</taxon>
        <taxon>Bacillaceae</taxon>
        <taxon>Aquibacillus</taxon>
    </lineage>
</organism>
<dbReference type="EMBL" id="JAFBDR010000002">
    <property type="protein sequence ID" value="MBM7569960.1"/>
    <property type="molecule type" value="Genomic_DNA"/>
</dbReference>
<proteinExistence type="predicted"/>
<keyword evidence="2" id="KW-1185">Reference proteome</keyword>
<dbReference type="SUPFAM" id="SSF100985">
    <property type="entry name" value="Sporulation inhibitor Sda"/>
    <property type="match status" value="1"/>
</dbReference>
<reference evidence="1 2" key="1">
    <citation type="submission" date="2021-01" db="EMBL/GenBank/DDBJ databases">
        <title>Genomic Encyclopedia of Type Strains, Phase IV (KMG-IV): sequencing the most valuable type-strain genomes for metagenomic binning, comparative biology and taxonomic classification.</title>
        <authorList>
            <person name="Goeker M."/>
        </authorList>
    </citation>
    <scope>NUCLEOTIDE SEQUENCE [LARGE SCALE GENOMIC DNA]</scope>
    <source>
        <strain evidence="1 2">DSM 23711</strain>
    </source>
</reference>
<dbReference type="RefSeq" id="WP_338024217.1">
    <property type="nucleotide sequence ID" value="NZ_JAFBDR010000002.1"/>
</dbReference>
<evidence type="ECO:0000313" key="1">
    <source>
        <dbReference type="EMBL" id="MBM7569960.1"/>
    </source>
</evidence>
<protein>
    <submittedName>
        <fullName evidence="1">Developmental checkpoint coupling sporulation initiation to replication initiation</fullName>
    </submittedName>
</protein>
<gene>
    <name evidence="1" type="ORF">JOC48_000438</name>
</gene>
<comment type="caution">
    <text evidence="1">The sequence shown here is derived from an EMBL/GenBank/DDBJ whole genome shotgun (WGS) entry which is preliminary data.</text>
</comment>
<dbReference type="InterPro" id="IPR015064">
    <property type="entry name" value="Sda"/>
</dbReference>
<dbReference type="Proteomes" id="UP001296943">
    <property type="component" value="Unassembled WGS sequence"/>
</dbReference>
<dbReference type="InterPro" id="IPR036916">
    <property type="entry name" value="Sda_sf"/>
</dbReference>
<name>A0ABS2MVQ1_9BACI</name>
<dbReference type="Pfam" id="PF08970">
    <property type="entry name" value="Sda"/>
    <property type="match status" value="1"/>
</dbReference>